<proteinExistence type="predicted"/>
<protein>
    <submittedName>
        <fullName evidence="1">Uncharacterized protein</fullName>
    </submittedName>
</protein>
<sequence length="46" mass="5551">MVSDRGRRGPRALLPRWLRLRWLSLHRRSGRRRWRSLHAPGPPDGR</sequence>
<name>A0ABV5FXQ8_9MICC</name>
<organism evidence="1 2">
    <name type="scientific">Citricoccus parietis</name>
    <dbReference type="NCBI Taxonomy" id="592307"/>
    <lineage>
        <taxon>Bacteria</taxon>
        <taxon>Bacillati</taxon>
        <taxon>Actinomycetota</taxon>
        <taxon>Actinomycetes</taxon>
        <taxon>Micrococcales</taxon>
        <taxon>Micrococcaceae</taxon>
        <taxon>Citricoccus</taxon>
    </lineage>
</organism>
<comment type="caution">
    <text evidence="1">The sequence shown here is derived from an EMBL/GenBank/DDBJ whole genome shotgun (WGS) entry which is preliminary data.</text>
</comment>
<dbReference type="Proteomes" id="UP001589575">
    <property type="component" value="Unassembled WGS sequence"/>
</dbReference>
<keyword evidence="2" id="KW-1185">Reference proteome</keyword>
<gene>
    <name evidence="1" type="ORF">ACFFX0_09780</name>
</gene>
<dbReference type="EMBL" id="JBHMFI010000001">
    <property type="protein sequence ID" value="MFB9071474.1"/>
    <property type="molecule type" value="Genomic_DNA"/>
</dbReference>
<reference evidence="1 2" key="1">
    <citation type="submission" date="2024-09" db="EMBL/GenBank/DDBJ databases">
        <authorList>
            <person name="Sun Q."/>
            <person name="Mori K."/>
        </authorList>
    </citation>
    <scope>NUCLEOTIDE SEQUENCE [LARGE SCALE GENOMIC DNA]</scope>
    <source>
        <strain evidence="1 2">CCM 7609</strain>
    </source>
</reference>
<accession>A0ABV5FXQ8</accession>
<evidence type="ECO:0000313" key="2">
    <source>
        <dbReference type="Proteomes" id="UP001589575"/>
    </source>
</evidence>
<evidence type="ECO:0000313" key="1">
    <source>
        <dbReference type="EMBL" id="MFB9071474.1"/>
    </source>
</evidence>